<feature type="compositionally biased region" description="Polar residues" evidence="9">
    <location>
        <begin position="377"/>
        <end position="388"/>
    </location>
</feature>
<dbReference type="SMART" id="SM00112">
    <property type="entry name" value="CA"/>
    <property type="match status" value="1"/>
</dbReference>
<dbReference type="PANTHER" id="PTHR24028:SF146">
    <property type="entry name" value="CADHERIN 96CB, ISOFORM D-RELATED"/>
    <property type="match status" value="1"/>
</dbReference>
<proteinExistence type="predicted"/>
<name>A0A1S8WX15_OPIVI</name>
<dbReference type="PROSITE" id="PS00232">
    <property type="entry name" value="CADHERIN_1"/>
    <property type="match status" value="1"/>
</dbReference>
<reference evidence="11 12" key="1">
    <citation type="submission" date="2015-03" db="EMBL/GenBank/DDBJ databases">
        <title>Draft genome of the nematode, Opisthorchis viverrini.</title>
        <authorList>
            <person name="Mitreva M."/>
        </authorList>
    </citation>
    <scope>NUCLEOTIDE SEQUENCE [LARGE SCALE GENOMIC DNA]</scope>
    <source>
        <strain evidence="11">Khon Kaen</strain>
    </source>
</reference>
<dbReference type="SUPFAM" id="SSF49313">
    <property type="entry name" value="Cadherin-like"/>
    <property type="match status" value="1"/>
</dbReference>
<keyword evidence="3" id="KW-0677">Repeat</keyword>
<dbReference type="InterPro" id="IPR050174">
    <property type="entry name" value="Protocadherin/Cadherin-CA"/>
</dbReference>
<accession>A0A1S8WX15</accession>
<dbReference type="Gene3D" id="2.60.40.60">
    <property type="entry name" value="Cadherins"/>
    <property type="match status" value="1"/>
</dbReference>
<evidence type="ECO:0000256" key="7">
    <source>
        <dbReference type="ARBA" id="ARBA00023180"/>
    </source>
</evidence>
<dbReference type="InterPro" id="IPR020894">
    <property type="entry name" value="Cadherin_CS"/>
</dbReference>
<evidence type="ECO:0000313" key="12">
    <source>
        <dbReference type="Proteomes" id="UP000243686"/>
    </source>
</evidence>
<protein>
    <submittedName>
        <fullName evidence="11">Cadherin domain protein</fullName>
    </submittedName>
</protein>
<feature type="non-terminal residue" evidence="11">
    <location>
        <position position="1"/>
    </location>
</feature>
<comment type="subcellular location">
    <subcellularLocation>
        <location evidence="1">Membrane</location>
        <topology evidence="1">Single-pass membrane protein</topology>
    </subcellularLocation>
</comment>
<feature type="region of interest" description="Disordered" evidence="9">
    <location>
        <begin position="305"/>
        <end position="388"/>
    </location>
</feature>
<dbReference type="AlphaFoldDB" id="A0A1S8WX15"/>
<dbReference type="InterPro" id="IPR002126">
    <property type="entry name" value="Cadherin-like_dom"/>
</dbReference>
<feature type="compositionally biased region" description="Basic and acidic residues" evidence="9">
    <location>
        <begin position="354"/>
        <end position="367"/>
    </location>
</feature>
<organism evidence="11 12">
    <name type="scientific">Opisthorchis viverrini</name>
    <name type="common">Southeast Asian liver fluke</name>
    <dbReference type="NCBI Taxonomy" id="6198"/>
    <lineage>
        <taxon>Eukaryota</taxon>
        <taxon>Metazoa</taxon>
        <taxon>Spiralia</taxon>
        <taxon>Lophotrochozoa</taxon>
        <taxon>Platyhelminthes</taxon>
        <taxon>Trematoda</taxon>
        <taxon>Digenea</taxon>
        <taxon>Opisthorchiida</taxon>
        <taxon>Opisthorchiata</taxon>
        <taxon>Opisthorchiidae</taxon>
        <taxon>Opisthorchis</taxon>
    </lineage>
</organism>
<dbReference type="GO" id="GO:0005886">
    <property type="term" value="C:plasma membrane"/>
    <property type="evidence" value="ECO:0007669"/>
    <property type="project" value="InterPro"/>
</dbReference>
<dbReference type="InterPro" id="IPR015919">
    <property type="entry name" value="Cadherin-like_sf"/>
</dbReference>
<dbReference type="GO" id="GO:0005509">
    <property type="term" value="F:calcium ion binding"/>
    <property type="evidence" value="ECO:0007669"/>
    <property type="project" value="UniProtKB-UniRule"/>
</dbReference>
<evidence type="ECO:0000256" key="2">
    <source>
        <dbReference type="ARBA" id="ARBA00022692"/>
    </source>
</evidence>
<keyword evidence="6" id="KW-0472">Membrane</keyword>
<dbReference type="Proteomes" id="UP000243686">
    <property type="component" value="Unassembled WGS sequence"/>
</dbReference>
<dbReference type="Pfam" id="PF00028">
    <property type="entry name" value="Cadherin"/>
    <property type="match status" value="1"/>
</dbReference>
<keyword evidence="4 8" id="KW-0106">Calcium</keyword>
<feature type="non-terminal residue" evidence="11">
    <location>
        <position position="388"/>
    </location>
</feature>
<evidence type="ECO:0000259" key="10">
    <source>
        <dbReference type="PROSITE" id="PS50268"/>
    </source>
</evidence>
<sequence length="388" mass="44468">RTPNQTEVKILKYEGCDRIAPLAQPENLKEDSAVRDENDNPPVMEKRHYVFKVKENLPRHSRVGQIHTTDADVSPENRRTVYELRDIVNINASQMLFIESHTGVIRTRKVLDREEIQQIPFVVIARNEFPSPMQQTLRDSIRVHSTMNNSKLYDEASVTVEVEDENDNAPVMLARGSDRQSSTTDSLSTIADITFNTNIKIQRSPCVEFPYYFADADDQSNGEVDVVMEPNPYFEFRLANTLICQISDSAPPVGQSNLRITVSDRPSDSSKVLRRRFTVRMHVIREEPGRLSDNVEPSVHLKSDIQVPTNPFNNVPEHQRRITEDQVSDKNPAWSPDIRQHGVMAQGRYRKQRKSEEKSRYDGKDVAPFHNHHTLSLPRQCQNDGAQT</sequence>
<dbReference type="PANTHER" id="PTHR24028">
    <property type="entry name" value="CADHERIN-87A"/>
    <property type="match status" value="1"/>
</dbReference>
<evidence type="ECO:0000256" key="9">
    <source>
        <dbReference type="SAM" id="MobiDB-lite"/>
    </source>
</evidence>
<keyword evidence="5" id="KW-1133">Transmembrane helix</keyword>
<feature type="domain" description="Cadherin" evidence="10">
    <location>
        <begin position="45"/>
        <end position="172"/>
    </location>
</feature>
<evidence type="ECO:0000313" key="11">
    <source>
        <dbReference type="EMBL" id="OON19062.1"/>
    </source>
</evidence>
<evidence type="ECO:0000256" key="4">
    <source>
        <dbReference type="ARBA" id="ARBA00022837"/>
    </source>
</evidence>
<keyword evidence="2" id="KW-0812">Transmembrane</keyword>
<evidence type="ECO:0000256" key="8">
    <source>
        <dbReference type="PROSITE-ProRule" id="PRU00043"/>
    </source>
</evidence>
<keyword evidence="12" id="KW-1185">Reference proteome</keyword>
<dbReference type="GO" id="GO:0007156">
    <property type="term" value="P:homophilic cell adhesion via plasma membrane adhesion molecules"/>
    <property type="evidence" value="ECO:0007669"/>
    <property type="project" value="InterPro"/>
</dbReference>
<dbReference type="CDD" id="cd11304">
    <property type="entry name" value="Cadherin_repeat"/>
    <property type="match status" value="1"/>
</dbReference>
<evidence type="ECO:0000256" key="6">
    <source>
        <dbReference type="ARBA" id="ARBA00023136"/>
    </source>
</evidence>
<feature type="compositionally biased region" description="Basic and acidic residues" evidence="9">
    <location>
        <begin position="317"/>
        <end position="328"/>
    </location>
</feature>
<dbReference type="PROSITE" id="PS50268">
    <property type="entry name" value="CADHERIN_2"/>
    <property type="match status" value="1"/>
</dbReference>
<evidence type="ECO:0000256" key="3">
    <source>
        <dbReference type="ARBA" id="ARBA00022737"/>
    </source>
</evidence>
<gene>
    <name evidence="11" type="ORF">X801_05077</name>
</gene>
<dbReference type="EMBL" id="KV893619">
    <property type="protein sequence ID" value="OON19062.1"/>
    <property type="molecule type" value="Genomic_DNA"/>
</dbReference>
<evidence type="ECO:0000256" key="1">
    <source>
        <dbReference type="ARBA" id="ARBA00004167"/>
    </source>
</evidence>
<keyword evidence="7" id="KW-0325">Glycoprotein</keyword>
<evidence type="ECO:0000256" key="5">
    <source>
        <dbReference type="ARBA" id="ARBA00022989"/>
    </source>
</evidence>
<dbReference type="PRINTS" id="PR00205">
    <property type="entry name" value="CADHERIN"/>
</dbReference>